<protein>
    <submittedName>
        <fullName evidence="6">HTH-type transcriptional activator AllS</fullName>
    </submittedName>
</protein>
<dbReference type="GO" id="GO:0003700">
    <property type="term" value="F:DNA-binding transcription factor activity"/>
    <property type="evidence" value="ECO:0007669"/>
    <property type="project" value="InterPro"/>
</dbReference>
<dbReference type="PANTHER" id="PTHR30126:SF91">
    <property type="entry name" value="LYSR FAMILY TRANSCRIPTIONAL REGULATOR"/>
    <property type="match status" value="1"/>
</dbReference>
<reference evidence="6 7" key="1">
    <citation type="submission" date="2018-03" db="EMBL/GenBank/DDBJ databases">
        <title>Draft Genome Sequences of the Obligatory Marine Myxobacteria Enhygromyxa salina SWB005.</title>
        <authorList>
            <person name="Poehlein A."/>
            <person name="Moghaddam J.A."/>
            <person name="Harms H."/>
            <person name="Alanjari M."/>
            <person name="Koenig G.M."/>
            <person name="Daniel R."/>
            <person name="Schaeberle T.F."/>
        </authorList>
    </citation>
    <scope>NUCLEOTIDE SEQUENCE [LARGE SCALE GENOMIC DNA]</scope>
    <source>
        <strain evidence="6 7">SWB005</strain>
    </source>
</reference>
<dbReference type="InterPro" id="IPR036390">
    <property type="entry name" value="WH_DNA-bd_sf"/>
</dbReference>
<dbReference type="InterPro" id="IPR000847">
    <property type="entry name" value="LysR_HTH_N"/>
</dbReference>
<keyword evidence="4" id="KW-0804">Transcription</keyword>
<sequence>MSKEPVTFDQLAVFLAIVETGSFSGAARRLSRAQSAVSYAIANLERLLELELFDRTGRKPVLTEAGHALVEEARAVNGQVDKLLARAGQMRGGVEPRLALAVDVFFPMPIVLDALAAFRDHYPSIPVHLRVEALGAVAQLVVDGTVQFGVSAPLDEFPAGIERKPLMPIELVTVCAAAHPLAQIEGPLTMTHLREHTQLVLTDRSALTAGRDNAVAGDDNWRLADLPAKLACLLAGFGWGNMPTHMVADDLAAGRLVRLQVSEWGLEPYSVQISVIHRASSPPGPAGRWLIEVLERQDAPDAR</sequence>
<evidence type="ECO:0000256" key="2">
    <source>
        <dbReference type="ARBA" id="ARBA00023015"/>
    </source>
</evidence>
<dbReference type="RefSeq" id="WP_106395609.1">
    <property type="nucleotide sequence ID" value="NZ_PVNK01000279.1"/>
</dbReference>
<dbReference type="Pfam" id="PF03466">
    <property type="entry name" value="LysR_substrate"/>
    <property type="match status" value="1"/>
</dbReference>
<evidence type="ECO:0000256" key="4">
    <source>
        <dbReference type="ARBA" id="ARBA00023163"/>
    </source>
</evidence>
<keyword evidence="3" id="KW-0238">DNA-binding</keyword>
<proteinExistence type="inferred from homology"/>
<dbReference type="PROSITE" id="PS50931">
    <property type="entry name" value="HTH_LYSR"/>
    <property type="match status" value="1"/>
</dbReference>
<comment type="caution">
    <text evidence="6">The sequence shown here is derived from an EMBL/GenBank/DDBJ whole genome shotgun (WGS) entry which is preliminary data.</text>
</comment>
<dbReference type="AlphaFoldDB" id="A0A2S9XCE9"/>
<evidence type="ECO:0000313" key="7">
    <source>
        <dbReference type="Proteomes" id="UP000237968"/>
    </source>
</evidence>
<dbReference type="PANTHER" id="PTHR30126">
    <property type="entry name" value="HTH-TYPE TRANSCRIPTIONAL REGULATOR"/>
    <property type="match status" value="1"/>
</dbReference>
<dbReference type="Gene3D" id="3.40.190.290">
    <property type="match status" value="1"/>
</dbReference>
<evidence type="ECO:0000313" key="6">
    <source>
        <dbReference type="EMBL" id="PRP90527.1"/>
    </source>
</evidence>
<evidence type="ECO:0000259" key="5">
    <source>
        <dbReference type="PROSITE" id="PS50931"/>
    </source>
</evidence>
<dbReference type="Proteomes" id="UP000237968">
    <property type="component" value="Unassembled WGS sequence"/>
</dbReference>
<dbReference type="EMBL" id="PVNK01000279">
    <property type="protein sequence ID" value="PRP90527.1"/>
    <property type="molecule type" value="Genomic_DNA"/>
</dbReference>
<keyword evidence="2" id="KW-0805">Transcription regulation</keyword>
<dbReference type="OrthoDB" id="196624at2"/>
<dbReference type="FunFam" id="1.10.10.10:FF:000001">
    <property type="entry name" value="LysR family transcriptional regulator"/>
    <property type="match status" value="1"/>
</dbReference>
<dbReference type="Pfam" id="PF00126">
    <property type="entry name" value="HTH_1"/>
    <property type="match status" value="1"/>
</dbReference>
<dbReference type="SUPFAM" id="SSF53850">
    <property type="entry name" value="Periplasmic binding protein-like II"/>
    <property type="match status" value="1"/>
</dbReference>
<comment type="similarity">
    <text evidence="1">Belongs to the LysR transcriptional regulatory family.</text>
</comment>
<evidence type="ECO:0000256" key="3">
    <source>
        <dbReference type="ARBA" id="ARBA00023125"/>
    </source>
</evidence>
<feature type="domain" description="HTH lysR-type" evidence="5">
    <location>
        <begin position="6"/>
        <end position="63"/>
    </location>
</feature>
<evidence type="ECO:0000256" key="1">
    <source>
        <dbReference type="ARBA" id="ARBA00009437"/>
    </source>
</evidence>
<dbReference type="PRINTS" id="PR00039">
    <property type="entry name" value="HTHLYSR"/>
</dbReference>
<dbReference type="InterPro" id="IPR036388">
    <property type="entry name" value="WH-like_DNA-bd_sf"/>
</dbReference>
<dbReference type="GO" id="GO:0000976">
    <property type="term" value="F:transcription cis-regulatory region binding"/>
    <property type="evidence" value="ECO:0007669"/>
    <property type="project" value="TreeGrafter"/>
</dbReference>
<dbReference type="InterPro" id="IPR005119">
    <property type="entry name" value="LysR_subst-bd"/>
</dbReference>
<name>A0A2S9XCE9_9BACT</name>
<keyword evidence="7" id="KW-1185">Reference proteome</keyword>
<organism evidence="6 7">
    <name type="scientific">Enhygromyxa salina</name>
    <dbReference type="NCBI Taxonomy" id="215803"/>
    <lineage>
        <taxon>Bacteria</taxon>
        <taxon>Pseudomonadati</taxon>
        <taxon>Myxococcota</taxon>
        <taxon>Polyangia</taxon>
        <taxon>Nannocystales</taxon>
        <taxon>Nannocystaceae</taxon>
        <taxon>Enhygromyxa</taxon>
    </lineage>
</organism>
<dbReference type="Gene3D" id="1.10.10.10">
    <property type="entry name" value="Winged helix-like DNA-binding domain superfamily/Winged helix DNA-binding domain"/>
    <property type="match status" value="1"/>
</dbReference>
<gene>
    <name evidence="6" type="primary">allS_1</name>
    <name evidence="6" type="ORF">ENSA5_64420</name>
</gene>
<accession>A0A2S9XCE9</accession>
<dbReference type="SUPFAM" id="SSF46785">
    <property type="entry name" value="Winged helix' DNA-binding domain"/>
    <property type="match status" value="1"/>
</dbReference>